<accession>A0A396GI50</accession>
<sequence>MTALRPLPFHHRRPLPPPPTHRSHRRSSCLHRRWLNVLVSRVGARRSLMVICFQLLVVASIPNVVSAMVKESHNLGQRLLFQNRVLVRGYEVLCERMRSHDLGQRLFFLKLLRMRSLLRLWLLM</sequence>
<evidence type="ECO:0000313" key="2">
    <source>
        <dbReference type="EMBL" id="RHN40839.1"/>
    </source>
</evidence>
<name>A0A396GI50_MEDTR</name>
<evidence type="ECO:0000313" key="3">
    <source>
        <dbReference type="Proteomes" id="UP000265566"/>
    </source>
</evidence>
<proteinExistence type="predicted"/>
<feature type="region of interest" description="Disordered" evidence="1">
    <location>
        <begin position="1"/>
        <end position="25"/>
    </location>
</feature>
<dbReference type="Proteomes" id="UP000265566">
    <property type="component" value="Chromosome 8"/>
</dbReference>
<comment type="caution">
    <text evidence="2">The sequence shown here is derived from an EMBL/GenBank/DDBJ whole genome shotgun (WGS) entry which is preliminary data.</text>
</comment>
<evidence type="ECO:0000256" key="1">
    <source>
        <dbReference type="SAM" id="MobiDB-lite"/>
    </source>
</evidence>
<gene>
    <name evidence="2" type="ORF">MtrunA17_Chr8g0359361</name>
</gene>
<protein>
    <submittedName>
        <fullName evidence="2">Uncharacterized protein</fullName>
    </submittedName>
</protein>
<reference evidence="3" key="1">
    <citation type="journal article" date="2018" name="Nat. Plants">
        <title>Whole-genome landscape of Medicago truncatula symbiotic genes.</title>
        <authorList>
            <person name="Pecrix Y."/>
            <person name="Staton S.E."/>
            <person name="Sallet E."/>
            <person name="Lelandais-Briere C."/>
            <person name="Moreau S."/>
            <person name="Carrere S."/>
            <person name="Blein T."/>
            <person name="Jardinaud M.F."/>
            <person name="Latrasse D."/>
            <person name="Zouine M."/>
            <person name="Zahm M."/>
            <person name="Kreplak J."/>
            <person name="Mayjonade B."/>
            <person name="Satge C."/>
            <person name="Perez M."/>
            <person name="Cauet S."/>
            <person name="Marande W."/>
            <person name="Chantry-Darmon C."/>
            <person name="Lopez-Roques C."/>
            <person name="Bouchez O."/>
            <person name="Berard A."/>
            <person name="Debelle F."/>
            <person name="Munos S."/>
            <person name="Bendahmane A."/>
            <person name="Berges H."/>
            <person name="Niebel A."/>
            <person name="Buitink J."/>
            <person name="Frugier F."/>
            <person name="Benhamed M."/>
            <person name="Crespi M."/>
            <person name="Gouzy J."/>
            <person name="Gamas P."/>
        </authorList>
    </citation>
    <scope>NUCLEOTIDE SEQUENCE [LARGE SCALE GENOMIC DNA]</scope>
    <source>
        <strain evidence="3">cv. Jemalong A17</strain>
    </source>
</reference>
<organism evidence="2 3">
    <name type="scientific">Medicago truncatula</name>
    <name type="common">Barrel medic</name>
    <name type="synonym">Medicago tribuloides</name>
    <dbReference type="NCBI Taxonomy" id="3880"/>
    <lineage>
        <taxon>Eukaryota</taxon>
        <taxon>Viridiplantae</taxon>
        <taxon>Streptophyta</taxon>
        <taxon>Embryophyta</taxon>
        <taxon>Tracheophyta</taxon>
        <taxon>Spermatophyta</taxon>
        <taxon>Magnoliopsida</taxon>
        <taxon>eudicotyledons</taxon>
        <taxon>Gunneridae</taxon>
        <taxon>Pentapetalae</taxon>
        <taxon>rosids</taxon>
        <taxon>fabids</taxon>
        <taxon>Fabales</taxon>
        <taxon>Fabaceae</taxon>
        <taxon>Papilionoideae</taxon>
        <taxon>50 kb inversion clade</taxon>
        <taxon>NPAAA clade</taxon>
        <taxon>Hologalegina</taxon>
        <taxon>IRL clade</taxon>
        <taxon>Trifolieae</taxon>
        <taxon>Medicago</taxon>
    </lineage>
</organism>
<dbReference type="AlphaFoldDB" id="A0A396GI50"/>
<dbReference type="EMBL" id="PSQE01000008">
    <property type="protein sequence ID" value="RHN40839.1"/>
    <property type="molecule type" value="Genomic_DNA"/>
</dbReference>
<dbReference type="Gramene" id="rna47068">
    <property type="protein sequence ID" value="RHN40839.1"/>
    <property type="gene ID" value="gene47068"/>
</dbReference>